<evidence type="ECO:0000313" key="1">
    <source>
        <dbReference type="EMBL" id="KAF2471778.1"/>
    </source>
</evidence>
<reference evidence="1" key="1">
    <citation type="journal article" date="2020" name="Stud. Mycol.">
        <title>101 Dothideomycetes genomes: a test case for predicting lifestyles and emergence of pathogens.</title>
        <authorList>
            <person name="Haridas S."/>
            <person name="Albert R."/>
            <person name="Binder M."/>
            <person name="Bloem J."/>
            <person name="Labutti K."/>
            <person name="Salamov A."/>
            <person name="Andreopoulos B."/>
            <person name="Baker S."/>
            <person name="Barry K."/>
            <person name="Bills G."/>
            <person name="Bluhm B."/>
            <person name="Cannon C."/>
            <person name="Castanera R."/>
            <person name="Culley D."/>
            <person name="Daum C."/>
            <person name="Ezra D."/>
            <person name="Gonzalez J."/>
            <person name="Henrissat B."/>
            <person name="Kuo A."/>
            <person name="Liang C."/>
            <person name="Lipzen A."/>
            <person name="Lutzoni F."/>
            <person name="Magnuson J."/>
            <person name="Mondo S."/>
            <person name="Nolan M."/>
            <person name="Ohm R."/>
            <person name="Pangilinan J."/>
            <person name="Park H.-J."/>
            <person name="Ramirez L."/>
            <person name="Alfaro M."/>
            <person name="Sun H."/>
            <person name="Tritt A."/>
            <person name="Yoshinaga Y."/>
            <person name="Zwiers L.-H."/>
            <person name="Turgeon B."/>
            <person name="Goodwin S."/>
            <person name="Spatafora J."/>
            <person name="Crous P."/>
            <person name="Grigoriev I."/>
        </authorList>
    </citation>
    <scope>NUCLEOTIDE SEQUENCE</scope>
    <source>
        <strain evidence="1">ATCC 200398</strain>
    </source>
</reference>
<evidence type="ECO:0000313" key="2">
    <source>
        <dbReference type="Proteomes" id="UP000799755"/>
    </source>
</evidence>
<dbReference type="EMBL" id="MU003504">
    <property type="protein sequence ID" value="KAF2471778.1"/>
    <property type="molecule type" value="Genomic_DNA"/>
</dbReference>
<feature type="non-terminal residue" evidence="1">
    <location>
        <position position="1"/>
    </location>
</feature>
<organism evidence="1 2">
    <name type="scientific">Lindgomyces ingoldianus</name>
    <dbReference type="NCBI Taxonomy" id="673940"/>
    <lineage>
        <taxon>Eukaryota</taxon>
        <taxon>Fungi</taxon>
        <taxon>Dikarya</taxon>
        <taxon>Ascomycota</taxon>
        <taxon>Pezizomycotina</taxon>
        <taxon>Dothideomycetes</taxon>
        <taxon>Pleosporomycetidae</taxon>
        <taxon>Pleosporales</taxon>
        <taxon>Lindgomycetaceae</taxon>
        <taxon>Lindgomyces</taxon>
    </lineage>
</organism>
<sequence>TLIKLVQDKCRFIMHHKRAIESSPLRAYRSALLFSPEHSLIRQFFKQEELTWATIKPAMSDGWSACLQTLEIHSDWVNPAAFSHDSAQLASLSGDRTVKVWDVSSDDGLQTLKGHSDSALSVAFFHDSARLASAPSD</sequence>
<accession>A0ACB6QXP8</accession>
<dbReference type="Proteomes" id="UP000799755">
    <property type="component" value="Unassembled WGS sequence"/>
</dbReference>
<name>A0ACB6QXP8_9PLEO</name>
<keyword evidence="2" id="KW-1185">Reference proteome</keyword>
<protein>
    <submittedName>
        <fullName evidence="1">NWD1 protein</fullName>
    </submittedName>
</protein>
<proteinExistence type="predicted"/>
<gene>
    <name evidence="1" type="ORF">BDR25DRAFT_200817</name>
</gene>
<feature type="non-terminal residue" evidence="1">
    <location>
        <position position="137"/>
    </location>
</feature>
<comment type="caution">
    <text evidence="1">The sequence shown here is derived from an EMBL/GenBank/DDBJ whole genome shotgun (WGS) entry which is preliminary data.</text>
</comment>